<keyword evidence="8" id="KW-1185">Reference proteome</keyword>
<evidence type="ECO:0000256" key="1">
    <source>
        <dbReference type="ARBA" id="ARBA00004141"/>
    </source>
</evidence>
<dbReference type="Pfam" id="PF04893">
    <property type="entry name" value="Yip1"/>
    <property type="match status" value="1"/>
</dbReference>
<evidence type="ECO:0000256" key="5">
    <source>
        <dbReference type="SAM" id="Phobius"/>
    </source>
</evidence>
<feature type="domain" description="Yip1" evidence="6">
    <location>
        <begin position="11"/>
        <end position="179"/>
    </location>
</feature>
<feature type="transmembrane region" description="Helical" evidence="5">
    <location>
        <begin position="71"/>
        <end position="91"/>
    </location>
</feature>
<feature type="transmembrane region" description="Helical" evidence="5">
    <location>
        <begin position="131"/>
        <end position="152"/>
    </location>
</feature>
<reference evidence="8" key="1">
    <citation type="submission" date="2016-10" db="EMBL/GenBank/DDBJ databases">
        <authorList>
            <person name="Varghese N."/>
            <person name="Submissions S."/>
        </authorList>
    </citation>
    <scope>NUCLEOTIDE SEQUENCE [LARGE SCALE GENOMIC DNA]</scope>
    <source>
        <strain evidence="8">CGMCC 1.10784</strain>
    </source>
</reference>
<dbReference type="InterPro" id="IPR006977">
    <property type="entry name" value="Yip1_dom"/>
</dbReference>
<evidence type="ECO:0000256" key="3">
    <source>
        <dbReference type="ARBA" id="ARBA00022989"/>
    </source>
</evidence>
<evidence type="ECO:0000256" key="4">
    <source>
        <dbReference type="ARBA" id="ARBA00023136"/>
    </source>
</evidence>
<organism evidence="7 8">
    <name type="scientific">Paenibacillus catalpae</name>
    <dbReference type="NCBI Taxonomy" id="1045775"/>
    <lineage>
        <taxon>Bacteria</taxon>
        <taxon>Bacillati</taxon>
        <taxon>Bacillota</taxon>
        <taxon>Bacilli</taxon>
        <taxon>Bacillales</taxon>
        <taxon>Paenibacillaceae</taxon>
        <taxon>Paenibacillus</taxon>
    </lineage>
</organism>
<name>A0A1I2HJW0_9BACL</name>
<accession>A0A1I2HJW0</accession>
<sequence>MKHDFVKFPLHVIVHPFDGFWDMKYEQKGKIRVALTILAIFILTLILQRQFSGFLVNFNDPRYLNSLNDIIYTLLPFLLFCFANWSITTLMEGEGKFKEIVMATGYAMLPLILINLPLTFISRIMVQEETAFYYLLNSFAGIWFLYLLFAGIMTVHQYTASKTVITMILTVIAMGIVVFLGTLALSLGAQIWYFIYDIYRELIFRT</sequence>
<evidence type="ECO:0000256" key="2">
    <source>
        <dbReference type="ARBA" id="ARBA00022692"/>
    </source>
</evidence>
<dbReference type="STRING" id="1045775.SAMN05216378_5797"/>
<feature type="transmembrane region" description="Helical" evidence="5">
    <location>
        <begin position="103"/>
        <end position="125"/>
    </location>
</feature>
<evidence type="ECO:0000313" key="8">
    <source>
        <dbReference type="Proteomes" id="UP000198855"/>
    </source>
</evidence>
<evidence type="ECO:0000313" key="7">
    <source>
        <dbReference type="EMBL" id="SFF28711.1"/>
    </source>
</evidence>
<protein>
    <submittedName>
        <fullName evidence="7">Yip1 domain-containing protein</fullName>
    </submittedName>
</protein>
<comment type="subcellular location">
    <subcellularLocation>
        <location evidence="1">Membrane</location>
        <topology evidence="1">Multi-pass membrane protein</topology>
    </subcellularLocation>
</comment>
<proteinExistence type="predicted"/>
<dbReference type="GO" id="GO:0016020">
    <property type="term" value="C:membrane"/>
    <property type="evidence" value="ECO:0007669"/>
    <property type="project" value="UniProtKB-SubCell"/>
</dbReference>
<feature type="transmembrane region" description="Helical" evidence="5">
    <location>
        <begin position="164"/>
        <end position="195"/>
    </location>
</feature>
<dbReference type="RefSeq" id="WP_091190299.1">
    <property type="nucleotide sequence ID" value="NZ_FOMT01000007.1"/>
</dbReference>
<keyword evidence="2 5" id="KW-0812">Transmembrane</keyword>
<dbReference type="OrthoDB" id="359441at2"/>
<dbReference type="AlphaFoldDB" id="A0A1I2HJW0"/>
<keyword evidence="4 5" id="KW-0472">Membrane</keyword>
<gene>
    <name evidence="7" type="ORF">SAMN05216378_5797</name>
</gene>
<evidence type="ECO:0000259" key="6">
    <source>
        <dbReference type="Pfam" id="PF04893"/>
    </source>
</evidence>
<dbReference type="Proteomes" id="UP000198855">
    <property type="component" value="Unassembled WGS sequence"/>
</dbReference>
<dbReference type="EMBL" id="FOMT01000007">
    <property type="protein sequence ID" value="SFF28711.1"/>
    <property type="molecule type" value="Genomic_DNA"/>
</dbReference>
<keyword evidence="3 5" id="KW-1133">Transmembrane helix</keyword>
<feature type="transmembrane region" description="Helical" evidence="5">
    <location>
        <begin position="33"/>
        <end position="51"/>
    </location>
</feature>